<gene>
    <name evidence="2" type="ORF">S06H3_64921</name>
</gene>
<feature type="compositionally biased region" description="Low complexity" evidence="1">
    <location>
        <begin position="52"/>
        <end position="68"/>
    </location>
</feature>
<dbReference type="AlphaFoldDB" id="X1Q5V4"/>
<sequence length="68" mass="6933">GEGVIPDYLYMDSFVAELADRYKTKNLSVLKQPLAGYVYGSSLAPAPAKPESAAGNGAAKSAAGAAKN</sequence>
<feature type="region of interest" description="Disordered" evidence="1">
    <location>
        <begin position="45"/>
        <end position="68"/>
    </location>
</feature>
<protein>
    <submittedName>
        <fullName evidence="2">Uncharacterized protein</fullName>
    </submittedName>
</protein>
<dbReference type="EMBL" id="BARV01043515">
    <property type="protein sequence ID" value="GAI63892.1"/>
    <property type="molecule type" value="Genomic_DNA"/>
</dbReference>
<organism evidence="2">
    <name type="scientific">marine sediment metagenome</name>
    <dbReference type="NCBI Taxonomy" id="412755"/>
    <lineage>
        <taxon>unclassified sequences</taxon>
        <taxon>metagenomes</taxon>
        <taxon>ecological metagenomes</taxon>
    </lineage>
</organism>
<name>X1Q5V4_9ZZZZ</name>
<accession>X1Q5V4</accession>
<evidence type="ECO:0000256" key="1">
    <source>
        <dbReference type="SAM" id="MobiDB-lite"/>
    </source>
</evidence>
<proteinExistence type="predicted"/>
<feature type="non-terminal residue" evidence="2">
    <location>
        <position position="1"/>
    </location>
</feature>
<reference evidence="2" key="1">
    <citation type="journal article" date="2014" name="Front. Microbiol.">
        <title>High frequency of phylogenetically diverse reductive dehalogenase-homologous genes in deep subseafloor sedimentary metagenomes.</title>
        <authorList>
            <person name="Kawai M."/>
            <person name="Futagami T."/>
            <person name="Toyoda A."/>
            <person name="Takaki Y."/>
            <person name="Nishi S."/>
            <person name="Hori S."/>
            <person name="Arai W."/>
            <person name="Tsubouchi T."/>
            <person name="Morono Y."/>
            <person name="Uchiyama I."/>
            <person name="Ito T."/>
            <person name="Fujiyama A."/>
            <person name="Inagaki F."/>
            <person name="Takami H."/>
        </authorList>
    </citation>
    <scope>NUCLEOTIDE SEQUENCE</scope>
    <source>
        <strain evidence="2">Expedition CK06-06</strain>
    </source>
</reference>
<evidence type="ECO:0000313" key="2">
    <source>
        <dbReference type="EMBL" id="GAI63892.1"/>
    </source>
</evidence>
<comment type="caution">
    <text evidence="2">The sequence shown here is derived from an EMBL/GenBank/DDBJ whole genome shotgun (WGS) entry which is preliminary data.</text>
</comment>